<dbReference type="Pfam" id="PF15247">
    <property type="entry name" value="SLBP_RNA_bind"/>
    <property type="match status" value="1"/>
</dbReference>
<dbReference type="InterPro" id="IPR026502">
    <property type="entry name" value="SLBP1/SLBP2"/>
</dbReference>
<dbReference type="GO" id="GO:0003729">
    <property type="term" value="F:mRNA binding"/>
    <property type="evidence" value="ECO:0007669"/>
    <property type="project" value="InterPro"/>
</dbReference>
<dbReference type="FunFam" id="1.10.8.1120:FF:000001">
    <property type="entry name" value="Histone RNA hairpin-binding protein-like"/>
    <property type="match status" value="1"/>
</dbReference>
<dbReference type="GO" id="GO:0007076">
    <property type="term" value="P:mitotic chromosome condensation"/>
    <property type="evidence" value="ECO:0007669"/>
    <property type="project" value="UniProtKB-ARBA"/>
</dbReference>
<reference evidence="4" key="1">
    <citation type="submission" date="2021-06" db="EMBL/GenBank/DDBJ databases">
        <authorList>
            <person name="Hodson N. C."/>
            <person name="Mongue J. A."/>
            <person name="Jaron S. K."/>
        </authorList>
    </citation>
    <scope>NUCLEOTIDE SEQUENCE</scope>
</reference>
<dbReference type="GO" id="GO:0071204">
    <property type="term" value="C:histone pre-mRNA 3'end processing complex"/>
    <property type="evidence" value="ECO:0007669"/>
    <property type="project" value="TreeGrafter"/>
</dbReference>
<evidence type="ECO:0000259" key="3">
    <source>
        <dbReference type="Pfam" id="PF15247"/>
    </source>
</evidence>
<dbReference type="GO" id="GO:0051028">
    <property type="term" value="P:mRNA transport"/>
    <property type="evidence" value="ECO:0007669"/>
    <property type="project" value="TreeGrafter"/>
</dbReference>
<feature type="domain" description="Histone RNA hairpin-binding protein RNA-binding" evidence="3">
    <location>
        <begin position="1"/>
        <end position="60"/>
    </location>
</feature>
<comment type="caution">
    <text evidence="4">The sequence shown here is derived from an EMBL/GenBank/DDBJ whole genome shotgun (WGS) entry which is preliminary data.</text>
</comment>
<name>A0A8J2KAW9_9HEXA</name>
<evidence type="ECO:0000256" key="2">
    <source>
        <dbReference type="ARBA" id="ARBA00022884"/>
    </source>
</evidence>
<evidence type="ECO:0000313" key="5">
    <source>
        <dbReference type="Proteomes" id="UP000708208"/>
    </source>
</evidence>
<keyword evidence="2" id="KW-0694">RNA-binding</keyword>
<accession>A0A8J2KAW9</accession>
<sequence>RQKQIDYGKNTQEYANYLKAIPIGERGPCHPKTPPMHRKYSRRAWDGLIKRWRLNLHCWTYPEVADVEFDDNGNYFFGFNVIPGKRHNESFHSETTTATSRSTSTTSSMAASVSIFRDYEHRDYAGKMPMRNHMNLEQGEFKLFSPPSTRPSSSLCFAELRDEPRGICRINRQSSSEQDLTCSSNCHQCNSNVGQFNGSWWANRDFSSNTNPGASKNIESANDFFKYYFLKH</sequence>
<dbReference type="PANTHER" id="PTHR17408">
    <property type="entry name" value="HISTONE RNA HAIRPIN-BINDING PROTEIN"/>
    <property type="match status" value="1"/>
</dbReference>
<dbReference type="AlphaFoldDB" id="A0A8J2KAW9"/>
<protein>
    <recommendedName>
        <fullName evidence="3">Histone RNA hairpin-binding protein RNA-binding domain-containing protein</fullName>
    </recommendedName>
</protein>
<dbReference type="InterPro" id="IPR029344">
    <property type="entry name" value="SLBP_RNA_bind"/>
</dbReference>
<dbReference type="PANTHER" id="PTHR17408:SF0">
    <property type="entry name" value="HISTONE RNA HAIRPIN-BINDING PROTEIN"/>
    <property type="match status" value="1"/>
</dbReference>
<keyword evidence="5" id="KW-1185">Reference proteome</keyword>
<dbReference type="GO" id="GO:0006398">
    <property type="term" value="P:mRNA 3'-end processing by stem-loop binding and cleavage"/>
    <property type="evidence" value="ECO:0007669"/>
    <property type="project" value="TreeGrafter"/>
</dbReference>
<evidence type="ECO:0000256" key="1">
    <source>
        <dbReference type="ARBA" id="ARBA00006151"/>
    </source>
</evidence>
<organism evidence="4 5">
    <name type="scientific">Allacma fusca</name>
    <dbReference type="NCBI Taxonomy" id="39272"/>
    <lineage>
        <taxon>Eukaryota</taxon>
        <taxon>Metazoa</taxon>
        <taxon>Ecdysozoa</taxon>
        <taxon>Arthropoda</taxon>
        <taxon>Hexapoda</taxon>
        <taxon>Collembola</taxon>
        <taxon>Symphypleona</taxon>
        <taxon>Sminthuridae</taxon>
        <taxon>Allacma</taxon>
    </lineage>
</organism>
<dbReference type="GO" id="GO:0005737">
    <property type="term" value="C:cytoplasm"/>
    <property type="evidence" value="ECO:0007669"/>
    <property type="project" value="TreeGrafter"/>
</dbReference>
<dbReference type="OrthoDB" id="265795at2759"/>
<gene>
    <name evidence="4" type="ORF">AFUS01_LOCUS21261</name>
</gene>
<comment type="similarity">
    <text evidence="1">Belongs to the SLBP family.</text>
</comment>
<dbReference type="EMBL" id="CAJVCH010237111">
    <property type="protein sequence ID" value="CAG7732772.1"/>
    <property type="molecule type" value="Genomic_DNA"/>
</dbReference>
<feature type="non-terminal residue" evidence="4">
    <location>
        <position position="1"/>
    </location>
</feature>
<proteinExistence type="inferred from homology"/>
<dbReference type="Proteomes" id="UP000708208">
    <property type="component" value="Unassembled WGS sequence"/>
</dbReference>
<evidence type="ECO:0000313" key="4">
    <source>
        <dbReference type="EMBL" id="CAG7732772.1"/>
    </source>
</evidence>
<dbReference type="GO" id="GO:0071207">
    <property type="term" value="F:histone pre-mRNA stem-loop binding"/>
    <property type="evidence" value="ECO:0007669"/>
    <property type="project" value="TreeGrafter"/>
</dbReference>